<dbReference type="EMBL" id="CCEJ010000009">
    <property type="protein sequence ID" value="CDR34637.1"/>
    <property type="molecule type" value="Genomic_DNA"/>
</dbReference>
<dbReference type="InterPro" id="IPR011009">
    <property type="entry name" value="Kinase-like_dom_sf"/>
</dbReference>
<name>A0A090CZQ5_9BACT</name>
<accession>A0A090CZQ5</accession>
<proteinExistence type="predicted"/>
<evidence type="ECO:0000259" key="2">
    <source>
        <dbReference type="Pfam" id="PF01636"/>
    </source>
</evidence>
<reference evidence="3" key="2">
    <citation type="submission" date="2014-09" db="EMBL/GenBank/DDBJ databases">
        <title>Criblamydia sequanensis harbors a mega-plasmid encoding arsenite resistance.</title>
        <authorList>
            <person name="Bertelli C."/>
            <person name="Goesmann A."/>
            <person name="Greub G."/>
        </authorList>
    </citation>
    <scope>NUCLEOTIDE SEQUENCE [LARGE SCALE GENOMIC DNA]</scope>
    <source>
        <strain evidence="3">CRIB-18</strain>
    </source>
</reference>
<dbReference type="Gene3D" id="3.30.200.20">
    <property type="entry name" value="Phosphorylase Kinase, domain 1"/>
    <property type="match status" value="1"/>
</dbReference>
<dbReference type="SUPFAM" id="SSF56112">
    <property type="entry name" value="Protein kinase-like (PK-like)"/>
    <property type="match status" value="1"/>
</dbReference>
<keyword evidence="4" id="KW-1185">Reference proteome</keyword>
<dbReference type="Pfam" id="PF01636">
    <property type="entry name" value="APH"/>
    <property type="match status" value="1"/>
</dbReference>
<dbReference type="eggNOG" id="COG0510">
    <property type="taxonomic scope" value="Bacteria"/>
</dbReference>
<comment type="caution">
    <text evidence="3">The sequence shown here is derived from an EMBL/GenBank/DDBJ whole genome shotgun (WGS) entry which is preliminary data.</text>
</comment>
<dbReference type="Proteomes" id="UP000031552">
    <property type="component" value="Unassembled WGS sequence"/>
</dbReference>
<evidence type="ECO:0000313" key="4">
    <source>
        <dbReference type="Proteomes" id="UP000031552"/>
    </source>
</evidence>
<dbReference type="InterPro" id="IPR002575">
    <property type="entry name" value="Aminoglycoside_PTrfase"/>
</dbReference>
<dbReference type="InterPro" id="IPR052077">
    <property type="entry name" value="CcrZ_PhaseVar_Mediator"/>
</dbReference>
<dbReference type="GO" id="GO:0016740">
    <property type="term" value="F:transferase activity"/>
    <property type="evidence" value="ECO:0007669"/>
    <property type="project" value="UniProtKB-KW"/>
</dbReference>
<dbReference type="PANTHER" id="PTHR40086:SF1">
    <property type="entry name" value="CELL CYCLE REGULATOR CCRZ"/>
    <property type="match status" value="1"/>
</dbReference>
<feature type="signal peptide" evidence="1">
    <location>
        <begin position="1"/>
        <end position="17"/>
    </location>
</feature>
<sequence>MKTIFFLLLLHTSVLLSNNIFNPEFNLPRSFLQKAFPQDFHQITISNLEGGYSEAMNYLVQKNGKAYVLKMHQSDESPSKLLKEQYAMQEAAKLGISPRVFYIDSSRKSILMDFVKGARCTQTFAKSPHFFSKISEALRKIHTIKQNPYEDETFKMKAEGIYAALSSRRFFKNEGKEAIDLIRKIDWELSSKNYPKTNIHGDLNPGNILIDGQKIHLIDWYETLVDDPFHDLAFLSISHSYNSQEEYSLLMNYLGSVPREADIYHFNQIKKINLAVLSLTYFWVTNELMENSPGINSKNGIKDWSFYSHLLSLKGQNLSAQFFYEAATRALMDAKAVI</sequence>
<dbReference type="PANTHER" id="PTHR40086">
    <property type="entry name" value="PHOSPHOTRANSFERASE YTMP-RELATED"/>
    <property type="match status" value="1"/>
</dbReference>
<feature type="domain" description="Aminoglycoside phosphotransferase" evidence="2">
    <location>
        <begin position="45"/>
        <end position="236"/>
    </location>
</feature>
<reference evidence="3" key="1">
    <citation type="submission" date="2013-12" db="EMBL/GenBank/DDBJ databases">
        <authorList>
            <person name="Linke B."/>
        </authorList>
    </citation>
    <scope>NUCLEOTIDE SEQUENCE [LARGE SCALE GENOMIC DNA]</scope>
    <source>
        <strain evidence="3">CRIB-18</strain>
    </source>
</reference>
<evidence type="ECO:0000256" key="1">
    <source>
        <dbReference type="SAM" id="SignalP"/>
    </source>
</evidence>
<dbReference type="RefSeq" id="WP_041018198.1">
    <property type="nucleotide sequence ID" value="NZ_CCEJ010000009.1"/>
</dbReference>
<dbReference type="AlphaFoldDB" id="A0A090CZQ5"/>
<feature type="chain" id="PRO_5001853785" evidence="1">
    <location>
        <begin position="18"/>
        <end position="338"/>
    </location>
</feature>
<organism evidence="3 4">
    <name type="scientific">Candidatus Criblamydia sequanensis CRIB-18</name>
    <dbReference type="NCBI Taxonomy" id="1437425"/>
    <lineage>
        <taxon>Bacteria</taxon>
        <taxon>Pseudomonadati</taxon>
        <taxon>Chlamydiota</taxon>
        <taxon>Chlamydiia</taxon>
        <taxon>Parachlamydiales</taxon>
        <taxon>Candidatus Criblamydiaceae</taxon>
        <taxon>Candidatus Criblamydia</taxon>
    </lineage>
</organism>
<protein>
    <submittedName>
        <fullName evidence="3">Aminoglycoside phosphotransferase</fullName>
    </submittedName>
</protein>
<evidence type="ECO:0000313" key="3">
    <source>
        <dbReference type="EMBL" id="CDR34637.1"/>
    </source>
</evidence>
<gene>
    <name evidence="3" type="ORF">CSEC_1828</name>
</gene>
<keyword evidence="1" id="KW-0732">Signal</keyword>
<dbReference type="OrthoDB" id="179763at2"/>
<dbReference type="Gene3D" id="3.90.1200.10">
    <property type="match status" value="1"/>
</dbReference>